<dbReference type="Pfam" id="PF07690">
    <property type="entry name" value="MFS_1"/>
    <property type="match status" value="1"/>
</dbReference>
<dbReference type="PROSITE" id="PS50850">
    <property type="entry name" value="MFS"/>
    <property type="match status" value="1"/>
</dbReference>
<keyword evidence="3 5" id="KW-1133">Transmembrane helix</keyword>
<dbReference type="Proteomes" id="UP000663801">
    <property type="component" value="Unassembled WGS sequence"/>
</dbReference>
<dbReference type="RefSeq" id="WP_205256166.1">
    <property type="nucleotide sequence ID" value="NZ_BAAAPV010000003.1"/>
</dbReference>
<dbReference type="InterPro" id="IPR020846">
    <property type="entry name" value="MFS_dom"/>
</dbReference>
<dbReference type="AlphaFoldDB" id="A0A939C2I9"/>
<feature type="transmembrane region" description="Helical" evidence="5">
    <location>
        <begin position="185"/>
        <end position="204"/>
    </location>
</feature>
<dbReference type="PANTHER" id="PTHR23508:SF10">
    <property type="entry name" value="CARBOXYLIC ACID TRANSPORTER PROTEIN HOMOLOG"/>
    <property type="match status" value="1"/>
</dbReference>
<dbReference type="InterPro" id="IPR011701">
    <property type="entry name" value="MFS"/>
</dbReference>
<feature type="transmembrane region" description="Helical" evidence="5">
    <location>
        <begin position="25"/>
        <end position="48"/>
    </location>
</feature>
<dbReference type="EMBL" id="JAERWL010000006">
    <property type="protein sequence ID" value="MBM9476056.1"/>
    <property type="molecule type" value="Genomic_DNA"/>
</dbReference>
<keyword evidence="4 5" id="KW-0472">Membrane</keyword>
<protein>
    <submittedName>
        <fullName evidence="7">MFS transporter</fullName>
    </submittedName>
</protein>
<dbReference type="Gene3D" id="1.20.1250.20">
    <property type="entry name" value="MFS general substrate transporter like domains"/>
    <property type="match status" value="2"/>
</dbReference>
<feature type="transmembrane region" description="Helical" evidence="5">
    <location>
        <begin position="150"/>
        <end position="173"/>
    </location>
</feature>
<dbReference type="GO" id="GO:0005886">
    <property type="term" value="C:plasma membrane"/>
    <property type="evidence" value="ECO:0007669"/>
    <property type="project" value="UniProtKB-SubCell"/>
</dbReference>
<sequence length="430" mass="44542">MNSATERSTTPVTAATAYTPRQRHLILTFAIIGALIECMELNLLSFPLRDLATSFGVENQTIVGIITLQSLASIGGGFLFGWIADRWGRRITFVLFTGLYSVAAVVGGFITDLGLFTATRVVAGLAMGGAFGVIFAMFSESWKSPKRGFMGSVLQGMFIAGTLITQLVLFTTISLLGSDSGWRTGFVGIGVGCLIVAGAAFFLLPESTVWQAARAATVSTAAAVAAGEETKAVRTRPDARIVRGAIFLTICTTGVFAASYSYITFAPTFLRAEGFSLSTSTVILTVGTLLGIASYIVAGTLSDRVGRRRATLGACLVGVVGFGLFALIGGGNVWVAAVALMGPAIGYAGFGVLGTWISEYYPTRYRAFGSGVTYYVARGIGSGLFPLAAIAIAGGDLRIALALGGVGAVLGLVGCLFVPDTANKVISAEA</sequence>
<comment type="subcellular location">
    <subcellularLocation>
        <location evidence="1">Cell membrane</location>
        <topology evidence="1">Multi-pass membrane protein</topology>
    </subcellularLocation>
</comment>
<name>A0A939C2I9_9ACTN</name>
<dbReference type="GO" id="GO:0046943">
    <property type="term" value="F:carboxylic acid transmembrane transporter activity"/>
    <property type="evidence" value="ECO:0007669"/>
    <property type="project" value="TreeGrafter"/>
</dbReference>
<feature type="transmembrane region" description="Helical" evidence="5">
    <location>
        <begin position="91"/>
        <end position="111"/>
    </location>
</feature>
<feature type="transmembrane region" description="Helical" evidence="5">
    <location>
        <begin position="399"/>
        <end position="418"/>
    </location>
</feature>
<evidence type="ECO:0000256" key="4">
    <source>
        <dbReference type="ARBA" id="ARBA00023136"/>
    </source>
</evidence>
<keyword evidence="2 5" id="KW-0812">Transmembrane</keyword>
<comment type="caution">
    <text evidence="7">The sequence shown here is derived from an EMBL/GenBank/DDBJ whole genome shotgun (WGS) entry which is preliminary data.</text>
</comment>
<dbReference type="CDD" id="cd17316">
    <property type="entry name" value="MFS_SV2_like"/>
    <property type="match status" value="1"/>
</dbReference>
<organism evidence="7 8">
    <name type="scientific">Nakamurella flavida</name>
    <dbReference type="NCBI Taxonomy" id="363630"/>
    <lineage>
        <taxon>Bacteria</taxon>
        <taxon>Bacillati</taxon>
        <taxon>Actinomycetota</taxon>
        <taxon>Actinomycetes</taxon>
        <taxon>Nakamurellales</taxon>
        <taxon>Nakamurellaceae</taxon>
        <taxon>Nakamurella</taxon>
    </lineage>
</organism>
<feature type="transmembrane region" description="Helical" evidence="5">
    <location>
        <begin position="60"/>
        <end position="84"/>
    </location>
</feature>
<evidence type="ECO:0000313" key="7">
    <source>
        <dbReference type="EMBL" id="MBM9476056.1"/>
    </source>
</evidence>
<feature type="transmembrane region" description="Helical" evidence="5">
    <location>
        <begin position="117"/>
        <end position="138"/>
    </location>
</feature>
<dbReference type="InterPro" id="IPR005829">
    <property type="entry name" value="Sugar_transporter_CS"/>
</dbReference>
<dbReference type="SUPFAM" id="SSF103473">
    <property type="entry name" value="MFS general substrate transporter"/>
    <property type="match status" value="1"/>
</dbReference>
<dbReference type="PANTHER" id="PTHR23508">
    <property type="entry name" value="CARBOXYLIC ACID TRANSPORTER PROTEIN HOMOLOG"/>
    <property type="match status" value="1"/>
</dbReference>
<feature type="transmembrane region" description="Helical" evidence="5">
    <location>
        <begin position="334"/>
        <end position="354"/>
    </location>
</feature>
<gene>
    <name evidence="7" type="ORF">JL107_06335</name>
</gene>
<accession>A0A939C2I9</accession>
<feature type="transmembrane region" description="Helical" evidence="5">
    <location>
        <begin position="375"/>
        <end position="393"/>
    </location>
</feature>
<feature type="transmembrane region" description="Helical" evidence="5">
    <location>
        <begin position="310"/>
        <end position="328"/>
    </location>
</feature>
<proteinExistence type="predicted"/>
<keyword evidence="8" id="KW-1185">Reference proteome</keyword>
<evidence type="ECO:0000259" key="6">
    <source>
        <dbReference type="PROSITE" id="PS50850"/>
    </source>
</evidence>
<evidence type="ECO:0000256" key="5">
    <source>
        <dbReference type="SAM" id="Phobius"/>
    </source>
</evidence>
<feature type="transmembrane region" description="Helical" evidence="5">
    <location>
        <begin position="241"/>
        <end position="263"/>
    </location>
</feature>
<dbReference type="PROSITE" id="PS00216">
    <property type="entry name" value="SUGAR_TRANSPORT_1"/>
    <property type="match status" value="1"/>
</dbReference>
<evidence type="ECO:0000256" key="2">
    <source>
        <dbReference type="ARBA" id="ARBA00022692"/>
    </source>
</evidence>
<evidence type="ECO:0000256" key="1">
    <source>
        <dbReference type="ARBA" id="ARBA00004651"/>
    </source>
</evidence>
<evidence type="ECO:0000313" key="8">
    <source>
        <dbReference type="Proteomes" id="UP000663801"/>
    </source>
</evidence>
<feature type="domain" description="Major facilitator superfamily (MFS) profile" evidence="6">
    <location>
        <begin position="26"/>
        <end position="422"/>
    </location>
</feature>
<feature type="transmembrane region" description="Helical" evidence="5">
    <location>
        <begin position="275"/>
        <end position="298"/>
    </location>
</feature>
<evidence type="ECO:0000256" key="3">
    <source>
        <dbReference type="ARBA" id="ARBA00022989"/>
    </source>
</evidence>
<reference evidence="7" key="1">
    <citation type="submission" date="2021-01" db="EMBL/GenBank/DDBJ databases">
        <title>KCTC 19127 draft genome.</title>
        <authorList>
            <person name="An D."/>
        </authorList>
    </citation>
    <scope>NUCLEOTIDE SEQUENCE</scope>
    <source>
        <strain evidence="7">KCTC 19127</strain>
    </source>
</reference>
<dbReference type="InterPro" id="IPR036259">
    <property type="entry name" value="MFS_trans_sf"/>
</dbReference>